<dbReference type="AlphaFoldDB" id="A0A515D5X0"/>
<evidence type="ECO:0000259" key="6">
    <source>
        <dbReference type="Pfam" id="PF00419"/>
    </source>
</evidence>
<dbReference type="Proteomes" id="UP000317572">
    <property type="component" value="Plasmid p2-125"/>
</dbReference>
<dbReference type="SUPFAM" id="SSF49401">
    <property type="entry name" value="Bacterial adhesins"/>
    <property type="match status" value="1"/>
</dbReference>
<reference evidence="7 8" key="1">
    <citation type="submission" date="2018-11" db="EMBL/GenBank/DDBJ databases">
        <title>The first complete genome of Serratia liquefaciens isolated from metalophyte plant revel distinctness adaptive mechanisms in an extreme habitat.</title>
        <authorList>
            <person name="Caneschi W.L."/>
            <person name="Sanchez A.B."/>
            <person name="Felestrino E.B."/>
            <person name="Assis R.A.B."/>
            <person name="Lemes C.G.C."/>
            <person name="Cordeiro I.F."/>
            <person name="Fonseca N.P."/>
            <person name="Villa M."/>
            <person name="Vieira I.T."/>
            <person name="Moraes L.A."/>
            <person name="Kamino L.H.Y."/>
            <person name="do Carmo F."/>
            <person name="Garcia C.M."/>
            <person name="Almeida N.F."/>
            <person name="Silva R.S."/>
            <person name="Ferro J.A."/>
            <person name="Ferro M.I.T."/>
            <person name="Varani A.M."/>
            <person name="Ferreira R.M."/>
            <person name="dos Santos V.L."/>
            <person name="Silva U.C."/>
            <person name="Setubal J.C."/>
            <person name="Moreira L.M."/>
        </authorList>
    </citation>
    <scope>NUCLEOTIDE SEQUENCE [LARGE SCALE GENOMIC DNA]</scope>
    <source>
        <strain evidence="7 8">FG3</strain>
        <plasmid evidence="7 8">p2-125</plasmid>
    </source>
</reference>
<dbReference type="Gene3D" id="2.60.40.1090">
    <property type="entry name" value="Fimbrial-type adhesion domain"/>
    <property type="match status" value="1"/>
</dbReference>
<dbReference type="InterPro" id="IPR008966">
    <property type="entry name" value="Adhesion_dom_sf"/>
</dbReference>
<dbReference type="InterPro" id="IPR000259">
    <property type="entry name" value="Adhesion_dom_fimbrial"/>
</dbReference>
<evidence type="ECO:0000313" key="7">
    <source>
        <dbReference type="EMBL" id="QDL35806.1"/>
    </source>
</evidence>
<sequence length="179" mass="19887">MQRIISCLLLIFFSTLTLADNHQSLEAPSGSMRFQGLVIAGSCRVETRNREMVVKMERLRNHQFHSVGADTDGVAFDIDLQECNIVMVRRLGLMFNGIVNRQNPEVLSIGEGPGIATGIGIALFDQTNNLIPLNKTIYSLNKRSIDKNTLHFVAKYRATRAHVSGGEANSQAYFSLTYP</sequence>
<proteinExistence type="inferred from homology"/>
<evidence type="ECO:0000256" key="2">
    <source>
        <dbReference type="ARBA" id="ARBA00006671"/>
    </source>
</evidence>
<dbReference type="InterPro" id="IPR036937">
    <property type="entry name" value="Adhesion_dom_fimbrial_sf"/>
</dbReference>
<feature type="signal peptide" evidence="5">
    <location>
        <begin position="1"/>
        <end position="19"/>
    </location>
</feature>
<gene>
    <name evidence="7" type="ORF">EGO53_28960</name>
</gene>
<dbReference type="Pfam" id="PF00419">
    <property type="entry name" value="Fimbrial"/>
    <property type="match status" value="1"/>
</dbReference>
<evidence type="ECO:0000256" key="3">
    <source>
        <dbReference type="ARBA" id="ARBA00022729"/>
    </source>
</evidence>
<dbReference type="EMBL" id="CP033895">
    <property type="protein sequence ID" value="QDL35806.1"/>
    <property type="molecule type" value="Genomic_DNA"/>
</dbReference>
<geneLocation type="plasmid" evidence="7 8">
    <name>p2-125</name>
</geneLocation>
<comment type="subcellular location">
    <subcellularLocation>
        <location evidence="1">Fimbrium</location>
    </subcellularLocation>
</comment>
<evidence type="ECO:0000256" key="5">
    <source>
        <dbReference type="SAM" id="SignalP"/>
    </source>
</evidence>
<evidence type="ECO:0000256" key="1">
    <source>
        <dbReference type="ARBA" id="ARBA00004561"/>
    </source>
</evidence>
<keyword evidence="7" id="KW-0614">Plasmid</keyword>
<feature type="chain" id="PRO_5022173833" evidence="5">
    <location>
        <begin position="20"/>
        <end position="179"/>
    </location>
</feature>
<dbReference type="GO" id="GO:0009289">
    <property type="term" value="C:pilus"/>
    <property type="evidence" value="ECO:0007669"/>
    <property type="project" value="UniProtKB-SubCell"/>
</dbReference>
<dbReference type="GO" id="GO:0043709">
    <property type="term" value="P:cell adhesion involved in single-species biofilm formation"/>
    <property type="evidence" value="ECO:0007669"/>
    <property type="project" value="TreeGrafter"/>
</dbReference>
<keyword evidence="3 5" id="KW-0732">Signal</keyword>
<keyword evidence="4" id="KW-0281">Fimbrium</keyword>
<dbReference type="PANTHER" id="PTHR33420">
    <property type="entry name" value="FIMBRIAL SUBUNIT ELFA-RELATED"/>
    <property type="match status" value="1"/>
</dbReference>
<evidence type="ECO:0000313" key="8">
    <source>
        <dbReference type="Proteomes" id="UP000317572"/>
    </source>
</evidence>
<dbReference type="InterPro" id="IPR050263">
    <property type="entry name" value="Bact_Fimbrial_Adh_Pro"/>
</dbReference>
<feature type="domain" description="Fimbrial-type adhesion" evidence="6">
    <location>
        <begin position="33"/>
        <end position="178"/>
    </location>
</feature>
<name>A0A515D5X0_SERLI</name>
<protein>
    <submittedName>
        <fullName evidence="7">Fimbrial protein</fullName>
    </submittedName>
</protein>
<organism evidence="7 8">
    <name type="scientific">Serratia liquefaciens</name>
    <dbReference type="NCBI Taxonomy" id="614"/>
    <lineage>
        <taxon>Bacteria</taxon>
        <taxon>Pseudomonadati</taxon>
        <taxon>Pseudomonadota</taxon>
        <taxon>Gammaproteobacteria</taxon>
        <taxon>Enterobacterales</taxon>
        <taxon>Yersiniaceae</taxon>
        <taxon>Serratia</taxon>
    </lineage>
</organism>
<accession>A0A515D5X0</accession>
<comment type="similarity">
    <text evidence="2">Belongs to the fimbrial protein family.</text>
</comment>
<evidence type="ECO:0000256" key="4">
    <source>
        <dbReference type="ARBA" id="ARBA00023263"/>
    </source>
</evidence>
<dbReference type="PANTHER" id="PTHR33420:SF12">
    <property type="entry name" value="FIMBRIN-LIKE PROTEIN FIMI-RELATED"/>
    <property type="match status" value="1"/>
</dbReference>